<dbReference type="GO" id="GO:0008484">
    <property type="term" value="F:sulfuric ester hydrolase activity"/>
    <property type="evidence" value="ECO:0007669"/>
    <property type="project" value="InterPro"/>
</dbReference>
<keyword evidence="5" id="KW-0325">Glycoprotein</keyword>
<dbReference type="Pfam" id="PF00884">
    <property type="entry name" value="Sulfatase"/>
    <property type="match status" value="1"/>
</dbReference>
<accession>A0A9P0A367</accession>
<dbReference type="InterPro" id="IPR047115">
    <property type="entry name" value="ARSB"/>
</dbReference>
<feature type="domain" description="Sulfatase N-terminal" evidence="7">
    <location>
        <begin position="6"/>
        <end position="173"/>
    </location>
</feature>
<dbReference type="GO" id="GO:0046872">
    <property type="term" value="F:metal ion binding"/>
    <property type="evidence" value="ECO:0007669"/>
    <property type="project" value="UniProtKB-KW"/>
</dbReference>
<feature type="compositionally biased region" description="Basic and acidic residues" evidence="6">
    <location>
        <begin position="372"/>
        <end position="388"/>
    </location>
</feature>
<evidence type="ECO:0000256" key="2">
    <source>
        <dbReference type="ARBA" id="ARBA00008779"/>
    </source>
</evidence>
<keyword evidence="9" id="KW-1185">Reference proteome</keyword>
<proteinExistence type="inferred from homology"/>
<dbReference type="PANTHER" id="PTHR10342:SF273">
    <property type="entry name" value="RE14504P"/>
    <property type="match status" value="1"/>
</dbReference>
<dbReference type="SUPFAM" id="SSF53649">
    <property type="entry name" value="Alkaline phosphatase-like"/>
    <property type="match status" value="1"/>
</dbReference>
<dbReference type="AlphaFoldDB" id="A0A9P0A367"/>
<reference evidence="8" key="1">
    <citation type="submission" date="2021-12" db="EMBL/GenBank/DDBJ databases">
        <authorList>
            <person name="King R."/>
        </authorList>
    </citation>
    <scope>NUCLEOTIDE SEQUENCE</scope>
</reference>
<evidence type="ECO:0000313" key="8">
    <source>
        <dbReference type="EMBL" id="CAH0383328.1"/>
    </source>
</evidence>
<dbReference type="PANTHER" id="PTHR10342">
    <property type="entry name" value="ARYLSULFATASE"/>
    <property type="match status" value="1"/>
</dbReference>
<feature type="region of interest" description="Disordered" evidence="6">
    <location>
        <begin position="367"/>
        <end position="388"/>
    </location>
</feature>
<evidence type="ECO:0000256" key="6">
    <source>
        <dbReference type="SAM" id="MobiDB-lite"/>
    </source>
</evidence>
<dbReference type="InterPro" id="IPR000917">
    <property type="entry name" value="Sulfatase_N"/>
</dbReference>
<dbReference type="EMBL" id="OU963871">
    <property type="protein sequence ID" value="CAH0383328.1"/>
    <property type="molecule type" value="Genomic_DNA"/>
</dbReference>
<keyword evidence="4" id="KW-0106">Calcium</keyword>
<dbReference type="InterPro" id="IPR017850">
    <property type="entry name" value="Alkaline_phosphatase_core_sf"/>
</dbReference>
<comment type="similarity">
    <text evidence="2">Belongs to the sulfatase family.</text>
</comment>
<evidence type="ECO:0000313" key="9">
    <source>
        <dbReference type="Proteomes" id="UP001152759"/>
    </source>
</evidence>
<evidence type="ECO:0000256" key="4">
    <source>
        <dbReference type="ARBA" id="ARBA00022837"/>
    </source>
</evidence>
<keyword evidence="3" id="KW-0479">Metal-binding</keyword>
<evidence type="ECO:0000256" key="3">
    <source>
        <dbReference type="ARBA" id="ARBA00022723"/>
    </source>
</evidence>
<evidence type="ECO:0000259" key="7">
    <source>
        <dbReference type="Pfam" id="PF00884"/>
    </source>
</evidence>
<evidence type="ECO:0000256" key="1">
    <source>
        <dbReference type="ARBA" id="ARBA00001913"/>
    </source>
</evidence>
<gene>
    <name evidence="8" type="ORF">BEMITA_LOCUS2788</name>
</gene>
<sequence length="388" mass="43303">MRPFQPFDSPDDNVTGYDCYRNGNRSKEEVVGNYLTDVYTEEAVKVIKGHEKSPEPLFLYLSHLAPHAGAPGMMEALDDSIGAVVEALDSQNMLQKSVIIFIADNGGITAWPFSQLQNSASNWPLRGMKFSPSEGGVRGVSIAWSPLFKDLRKTFEEYMHISDWLPTLYSAAGGNADLLEGLDGVSHWDYLIGKNTKSPRNELLVNILEEVGDWAIIKDKWKLVQVNATQRRNITQLYFGESGRNGEKYSMDLVTTGRVSRILRRNQPSDNLREEYTERRATLDMTSACAERIAAAASSSTDPFIPPDRCHKAPCLFNIHQDPCEFHDVAEQHPSVVDALQELVESYASEVVPVQNHGFDPASHPKNWDGWWAKEPKGVDGSEGRGMS</sequence>
<dbReference type="Gene3D" id="3.30.1120.10">
    <property type="match status" value="1"/>
</dbReference>
<dbReference type="Proteomes" id="UP001152759">
    <property type="component" value="Chromosome 10"/>
</dbReference>
<protein>
    <recommendedName>
        <fullName evidence="7">Sulfatase N-terminal domain-containing protein</fullName>
    </recommendedName>
</protein>
<dbReference type="Gene3D" id="3.40.720.10">
    <property type="entry name" value="Alkaline Phosphatase, subunit A"/>
    <property type="match status" value="1"/>
</dbReference>
<name>A0A9P0A367_BEMTA</name>
<organism evidence="8 9">
    <name type="scientific">Bemisia tabaci</name>
    <name type="common">Sweetpotato whitefly</name>
    <name type="synonym">Aleurodes tabaci</name>
    <dbReference type="NCBI Taxonomy" id="7038"/>
    <lineage>
        <taxon>Eukaryota</taxon>
        <taxon>Metazoa</taxon>
        <taxon>Ecdysozoa</taxon>
        <taxon>Arthropoda</taxon>
        <taxon>Hexapoda</taxon>
        <taxon>Insecta</taxon>
        <taxon>Pterygota</taxon>
        <taxon>Neoptera</taxon>
        <taxon>Paraneoptera</taxon>
        <taxon>Hemiptera</taxon>
        <taxon>Sternorrhyncha</taxon>
        <taxon>Aleyrodoidea</taxon>
        <taxon>Aleyrodidae</taxon>
        <taxon>Aleyrodinae</taxon>
        <taxon>Bemisia</taxon>
    </lineage>
</organism>
<comment type="cofactor">
    <cofactor evidence="1">
        <name>Ca(2+)</name>
        <dbReference type="ChEBI" id="CHEBI:29108"/>
    </cofactor>
</comment>
<evidence type="ECO:0000256" key="5">
    <source>
        <dbReference type="ARBA" id="ARBA00023180"/>
    </source>
</evidence>
<feature type="region of interest" description="Disordered" evidence="6">
    <location>
        <begin position="1"/>
        <end position="20"/>
    </location>
</feature>